<comment type="caution">
    <text evidence="1">The sequence shown here is derived from an EMBL/GenBank/DDBJ whole genome shotgun (WGS) entry which is preliminary data.</text>
</comment>
<dbReference type="Proteomes" id="UP000828390">
    <property type="component" value="Unassembled WGS sequence"/>
</dbReference>
<keyword evidence="2" id="KW-1185">Reference proteome</keyword>
<reference evidence="1" key="2">
    <citation type="submission" date="2020-11" db="EMBL/GenBank/DDBJ databases">
        <authorList>
            <person name="McCartney M.A."/>
            <person name="Auch B."/>
            <person name="Kono T."/>
            <person name="Mallez S."/>
            <person name="Becker A."/>
            <person name="Gohl D.M."/>
            <person name="Silverstein K.A.T."/>
            <person name="Koren S."/>
            <person name="Bechman K.B."/>
            <person name="Herman A."/>
            <person name="Abrahante J.E."/>
            <person name="Garbe J."/>
        </authorList>
    </citation>
    <scope>NUCLEOTIDE SEQUENCE</scope>
    <source>
        <strain evidence="1">Duluth1</strain>
        <tissue evidence="1">Whole animal</tissue>
    </source>
</reference>
<proteinExistence type="predicted"/>
<organism evidence="1 2">
    <name type="scientific">Dreissena polymorpha</name>
    <name type="common">Zebra mussel</name>
    <name type="synonym">Mytilus polymorpha</name>
    <dbReference type="NCBI Taxonomy" id="45954"/>
    <lineage>
        <taxon>Eukaryota</taxon>
        <taxon>Metazoa</taxon>
        <taxon>Spiralia</taxon>
        <taxon>Lophotrochozoa</taxon>
        <taxon>Mollusca</taxon>
        <taxon>Bivalvia</taxon>
        <taxon>Autobranchia</taxon>
        <taxon>Heteroconchia</taxon>
        <taxon>Euheterodonta</taxon>
        <taxon>Imparidentia</taxon>
        <taxon>Neoheterodontei</taxon>
        <taxon>Myida</taxon>
        <taxon>Dreissenoidea</taxon>
        <taxon>Dreissenidae</taxon>
        <taxon>Dreissena</taxon>
    </lineage>
</organism>
<sequence length="55" mass="6661">MLELKRLEIDPSFYTWNVILRKIVRLSNMPCRLDKCSQHLMQSDENFSTFVPIFR</sequence>
<protein>
    <submittedName>
        <fullName evidence="1">Uncharacterized protein</fullName>
    </submittedName>
</protein>
<name>A0A9D4GV84_DREPO</name>
<dbReference type="AlphaFoldDB" id="A0A9D4GV84"/>
<dbReference type="EMBL" id="JAIWYP010000005">
    <property type="protein sequence ID" value="KAH3824341.1"/>
    <property type="molecule type" value="Genomic_DNA"/>
</dbReference>
<gene>
    <name evidence="1" type="ORF">DPMN_126175</name>
</gene>
<evidence type="ECO:0000313" key="2">
    <source>
        <dbReference type="Proteomes" id="UP000828390"/>
    </source>
</evidence>
<evidence type="ECO:0000313" key="1">
    <source>
        <dbReference type="EMBL" id="KAH3824341.1"/>
    </source>
</evidence>
<reference evidence="1" key="1">
    <citation type="journal article" date="2019" name="bioRxiv">
        <title>The Genome of the Zebra Mussel, Dreissena polymorpha: A Resource for Invasive Species Research.</title>
        <authorList>
            <person name="McCartney M.A."/>
            <person name="Auch B."/>
            <person name="Kono T."/>
            <person name="Mallez S."/>
            <person name="Zhang Y."/>
            <person name="Obille A."/>
            <person name="Becker A."/>
            <person name="Abrahante J.E."/>
            <person name="Garbe J."/>
            <person name="Badalamenti J.P."/>
            <person name="Herman A."/>
            <person name="Mangelson H."/>
            <person name="Liachko I."/>
            <person name="Sullivan S."/>
            <person name="Sone E.D."/>
            <person name="Koren S."/>
            <person name="Silverstein K.A.T."/>
            <person name="Beckman K.B."/>
            <person name="Gohl D.M."/>
        </authorList>
    </citation>
    <scope>NUCLEOTIDE SEQUENCE</scope>
    <source>
        <strain evidence="1">Duluth1</strain>
        <tissue evidence="1">Whole animal</tissue>
    </source>
</reference>
<accession>A0A9D4GV84</accession>